<dbReference type="GO" id="GO:0008270">
    <property type="term" value="F:zinc ion binding"/>
    <property type="evidence" value="ECO:0007669"/>
    <property type="project" value="UniProtKB-KW"/>
</dbReference>
<dbReference type="PROSITE" id="PS00518">
    <property type="entry name" value="ZF_RING_1"/>
    <property type="match status" value="1"/>
</dbReference>
<evidence type="ECO:0000313" key="7">
    <source>
        <dbReference type="Proteomes" id="UP000828390"/>
    </source>
</evidence>
<gene>
    <name evidence="6" type="ORF">DPMN_124835</name>
</gene>
<reference evidence="6" key="2">
    <citation type="submission" date="2020-11" db="EMBL/GenBank/DDBJ databases">
        <authorList>
            <person name="McCartney M.A."/>
            <person name="Auch B."/>
            <person name="Kono T."/>
            <person name="Mallez S."/>
            <person name="Becker A."/>
            <person name="Gohl D.M."/>
            <person name="Silverstein K.A.T."/>
            <person name="Koren S."/>
            <person name="Bechman K.B."/>
            <person name="Herman A."/>
            <person name="Abrahante J.E."/>
            <person name="Garbe J."/>
        </authorList>
    </citation>
    <scope>NUCLEOTIDE SEQUENCE</scope>
    <source>
        <strain evidence="6">Duluth1</strain>
        <tissue evidence="6">Whole animal</tissue>
    </source>
</reference>
<dbReference type="AlphaFoldDB" id="A0A9D4JSI8"/>
<evidence type="ECO:0000313" key="6">
    <source>
        <dbReference type="EMBL" id="KAH3823040.1"/>
    </source>
</evidence>
<feature type="domain" description="RING-type" evidence="5">
    <location>
        <begin position="33"/>
        <end position="71"/>
    </location>
</feature>
<keyword evidence="3" id="KW-0862">Zinc</keyword>
<protein>
    <recommendedName>
        <fullName evidence="5">RING-type domain-containing protein</fullName>
    </recommendedName>
</protein>
<dbReference type="SMART" id="SM00184">
    <property type="entry name" value="RING"/>
    <property type="match status" value="1"/>
</dbReference>
<keyword evidence="7" id="KW-1185">Reference proteome</keyword>
<comment type="caution">
    <text evidence="6">The sequence shown here is derived from an EMBL/GenBank/DDBJ whole genome shotgun (WGS) entry which is preliminary data.</text>
</comment>
<evidence type="ECO:0000256" key="1">
    <source>
        <dbReference type="ARBA" id="ARBA00022723"/>
    </source>
</evidence>
<evidence type="ECO:0000259" key="5">
    <source>
        <dbReference type="PROSITE" id="PS50089"/>
    </source>
</evidence>
<dbReference type="InterPro" id="IPR013083">
    <property type="entry name" value="Znf_RING/FYVE/PHD"/>
</dbReference>
<dbReference type="Gene3D" id="3.30.40.10">
    <property type="entry name" value="Zinc/RING finger domain, C3HC4 (zinc finger)"/>
    <property type="match status" value="1"/>
</dbReference>
<evidence type="ECO:0000256" key="2">
    <source>
        <dbReference type="ARBA" id="ARBA00022771"/>
    </source>
</evidence>
<dbReference type="PROSITE" id="PS50089">
    <property type="entry name" value="ZF_RING_2"/>
    <property type="match status" value="1"/>
</dbReference>
<dbReference type="InterPro" id="IPR001841">
    <property type="entry name" value="Znf_RING"/>
</dbReference>
<keyword evidence="1" id="KW-0479">Metal-binding</keyword>
<name>A0A9D4JSI8_DREPO</name>
<dbReference type="InterPro" id="IPR047126">
    <property type="entry name" value="RNF141-like"/>
</dbReference>
<keyword evidence="2 4" id="KW-0863">Zinc-finger</keyword>
<organism evidence="6 7">
    <name type="scientific">Dreissena polymorpha</name>
    <name type="common">Zebra mussel</name>
    <name type="synonym">Mytilus polymorpha</name>
    <dbReference type="NCBI Taxonomy" id="45954"/>
    <lineage>
        <taxon>Eukaryota</taxon>
        <taxon>Metazoa</taxon>
        <taxon>Spiralia</taxon>
        <taxon>Lophotrochozoa</taxon>
        <taxon>Mollusca</taxon>
        <taxon>Bivalvia</taxon>
        <taxon>Autobranchia</taxon>
        <taxon>Heteroconchia</taxon>
        <taxon>Euheterodonta</taxon>
        <taxon>Imparidentia</taxon>
        <taxon>Neoheterodontei</taxon>
        <taxon>Myida</taxon>
        <taxon>Dreissenoidea</taxon>
        <taxon>Dreissenidae</taxon>
        <taxon>Dreissena</taxon>
    </lineage>
</organism>
<dbReference type="EMBL" id="JAIWYP010000005">
    <property type="protein sequence ID" value="KAH3823040.1"/>
    <property type="molecule type" value="Genomic_DNA"/>
</dbReference>
<dbReference type="Proteomes" id="UP000828390">
    <property type="component" value="Unassembled WGS sequence"/>
</dbReference>
<accession>A0A9D4JSI8</accession>
<evidence type="ECO:0000256" key="4">
    <source>
        <dbReference type="PROSITE-ProRule" id="PRU00175"/>
    </source>
</evidence>
<evidence type="ECO:0000256" key="3">
    <source>
        <dbReference type="ARBA" id="ARBA00022833"/>
    </source>
</evidence>
<dbReference type="InterPro" id="IPR017907">
    <property type="entry name" value="Znf_RING_CS"/>
</dbReference>
<dbReference type="PANTHER" id="PTHR12109">
    <property type="entry name" value="RING FINGER PROTEIN 141-RELATED"/>
    <property type="match status" value="1"/>
</dbReference>
<proteinExistence type="predicted"/>
<reference evidence="6" key="1">
    <citation type="journal article" date="2019" name="bioRxiv">
        <title>The Genome of the Zebra Mussel, Dreissena polymorpha: A Resource for Invasive Species Research.</title>
        <authorList>
            <person name="McCartney M.A."/>
            <person name="Auch B."/>
            <person name="Kono T."/>
            <person name="Mallez S."/>
            <person name="Zhang Y."/>
            <person name="Obille A."/>
            <person name="Becker A."/>
            <person name="Abrahante J.E."/>
            <person name="Garbe J."/>
            <person name="Badalamenti J.P."/>
            <person name="Herman A."/>
            <person name="Mangelson H."/>
            <person name="Liachko I."/>
            <person name="Sullivan S."/>
            <person name="Sone E.D."/>
            <person name="Koren S."/>
            <person name="Silverstein K.A.T."/>
            <person name="Beckman K.B."/>
            <person name="Gohl D.M."/>
        </authorList>
    </citation>
    <scope>NUCLEOTIDE SEQUENCE</scope>
    <source>
        <strain evidence="6">Duluth1</strain>
        <tissue evidence="6">Whole animal</tissue>
    </source>
</reference>
<dbReference type="SUPFAM" id="SSF57850">
    <property type="entry name" value="RING/U-box"/>
    <property type="match status" value="1"/>
</dbReference>
<dbReference type="Pfam" id="PF13920">
    <property type="entry name" value="zf-C3HC4_3"/>
    <property type="match status" value="1"/>
</dbReference>
<sequence>MNASDNVSSRYESSFISAGTPTVAFNRASLSKCIICMERDRTAFIMPCGHQYCMVCATHLESNSATCAFCRCKITGVGRLMF</sequence>